<dbReference type="GO" id="GO:0003824">
    <property type="term" value="F:catalytic activity"/>
    <property type="evidence" value="ECO:0007669"/>
    <property type="project" value="UniProtKB-ARBA"/>
</dbReference>
<dbReference type="InterPro" id="IPR043128">
    <property type="entry name" value="Rev_trsase/Diguanyl_cyclase"/>
</dbReference>
<dbReference type="Gene3D" id="3.30.70.270">
    <property type="match status" value="1"/>
</dbReference>
<dbReference type="NCBIfam" id="TIGR00254">
    <property type="entry name" value="GGDEF"/>
    <property type="match status" value="1"/>
</dbReference>
<feature type="domain" description="GGDEF" evidence="1">
    <location>
        <begin position="199"/>
        <end position="333"/>
    </location>
</feature>
<dbReference type="EMBL" id="SLWW01000001">
    <property type="protein sequence ID" value="TCO73975.1"/>
    <property type="molecule type" value="Genomic_DNA"/>
</dbReference>
<accession>A0A4R2L4C1</accession>
<evidence type="ECO:0000259" key="1">
    <source>
        <dbReference type="PROSITE" id="PS50887"/>
    </source>
</evidence>
<name>A0A4R2L4C1_9RHOB</name>
<dbReference type="CDD" id="cd01949">
    <property type="entry name" value="GGDEF"/>
    <property type="match status" value="1"/>
</dbReference>
<comment type="caution">
    <text evidence="2">The sequence shown here is derived from an EMBL/GenBank/DDBJ whole genome shotgun (WGS) entry which is preliminary data.</text>
</comment>
<evidence type="ECO:0000313" key="3">
    <source>
        <dbReference type="Proteomes" id="UP000295142"/>
    </source>
</evidence>
<keyword evidence="3" id="KW-1185">Reference proteome</keyword>
<dbReference type="InterPro" id="IPR052163">
    <property type="entry name" value="DGC-Regulatory_Protein"/>
</dbReference>
<dbReference type="Gene3D" id="3.30.450.260">
    <property type="entry name" value="Haem NO binding associated domain"/>
    <property type="match status" value="1"/>
</dbReference>
<dbReference type="InterPro" id="IPR042463">
    <property type="entry name" value="HNOB_dom_associated_sf"/>
</dbReference>
<dbReference type="PROSITE" id="PS50887">
    <property type="entry name" value="GGDEF"/>
    <property type="match status" value="1"/>
</dbReference>
<dbReference type="SMART" id="SM00267">
    <property type="entry name" value="GGDEF"/>
    <property type="match status" value="1"/>
</dbReference>
<dbReference type="InterPro" id="IPR000160">
    <property type="entry name" value="GGDEF_dom"/>
</dbReference>
<gene>
    <name evidence="2" type="ORF">EV655_101131</name>
</gene>
<dbReference type="RefSeq" id="WP_243644936.1">
    <property type="nucleotide sequence ID" value="NZ_SLWW01000001.1"/>
</dbReference>
<dbReference type="PANTHER" id="PTHR46663:SF4">
    <property type="entry name" value="DIGUANYLATE CYCLASE DGCT-RELATED"/>
    <property type="match status" value="1"/>
</dbReference>
<dbReference type="PANTHER" id="PTHR46663">
    <property type="entry name" value="DIGUANYLATE CYCLASE DGCT-RELATED"/>
    <property type="match status" value="1"/>
</dbReference>
<dbReference type="SUPFAM" id="SSF55073">
    <property type="entry name" value="Nucleotide cyclase"/>
    <property type="match status" value="1"/>
</dbReference>
<dbReference type="InterPro" id="IPR029787">
    <property type="entry name" value="Nucleotide_cyclase"/>
</dbReference>
<dbReference type="FunFam" id="3.30.70.270:FF:000001">
    <property type="entry name" value="Diguanylate cyclase domain protein"/>
    <property type="match status" value="1"/>
</dbReference>
<proteinExistence type="predicted"/>
<evidence type="ECO:0000313" key="2">
    <source>
        <dbReference type="EMBL" id="TCO73975.1"/>
    </source>
</evidence>
<dbReference type="Proteomes" id="UP000295142">
    <property type="component" value="Unassembled WGS sequence"/>
</dbReference>
<sequence>MNMARDTRLEDQAIGFDPLALGQLMPMHLCIDACGCICSTGPTLARLAGPDLIGRPFADVVTLRRPRGADDMAGLLALAGVPLKLSLAAAPSLPLKGMVVGLSGAGGALLNVSMGISLIEAVGRFDLTLRDFAPTELAAELLYLTEAKSAVAGELRRLAQRLNGARVSAETEAATDTLTGLANRRRLDATLEQFLAQGRPFSLAHIDLDFFKQVNDTHGHVTGDAVLVETAGILRSQSRTQDLVARFGGDEFVILMADIVDPAQLRRIGERLIEWLERPILAHGTECRISASIGVAISTRNDRSDPVRLFHEADVALYDAKRRGRGCVSFFTDTTMSGCPPGR</sequence>
<dbReference type="Pfam" id="PF00990">
    <property type="entry name" value="GGDEF"/>
    <property type="match status" value="1"/>
</dbReference>
<organism evidence="2 3">
    <name type="scientific">Rhodovulum euryhalinum</name>
    <dbReference type="NCBI Taxonomy" id="35805"/>
    <lineage>
        <taxon>Bacteria</taxon>
        <taxon>Pseudomonadati</taxon>
        <taxon>Pseudomonadota</taxon>
        <taxon>Alphaproteobacteria</taxon>
        <taxon>Rhodobacterales</taxon>
        <taxon>Paracoccaceae</taxon>
        <taxon>Rhodovulum</taxon>
    </lineage>
</organism>
<reference evidence="2 3" key="1">
    <citation type="submission" date="2019-03" db="EMBL/GenBank/DDBJ databases">
        <title>Genomic Encyclopedia of Type Strains, Phase IV (KMG-IV): sequencing the most valuable type-strain genomes for metagenomic binning, comparative biology and taxonomic classification.</title>
        <authorList>
            <person name="Goeker M."/>
        </authorList>
    </citation>
    <scope>NUCLEOTIDE SEQUENCE [LARGE SCALE GENOMIC DNA]</scope>
    <source>
        <strain evidence="2 3">DSM 4868</strain>
    </source>
</reference>
<dbReference type="AlphaFoldDB" id="A0A4R2L4C1"/>
<protein>
    <submittedName>
        <fullName evidence="2">Diguanylate cyclase (GGDEF)-like protein</fullName>
    </submittedName>
</protein>